<feature type="transmembrane region" description="Helical" evidence="2">
    <location>
        <begin position="39"/>
        <end position="55"/>
    </location>
</feature>
<dbReference type="PANTHER" id="PTHR33608">
    <property type="entry name" value="BLL2464 PROTEIN"/>
    <property type="match status" value="1"/>
</dbReference>
<feature type="domain" description="DUF58" evidence="4">
    <location>
        <begin position="212"/>
        <end position="335"/>
    </location>
</feature>
<protein>
    <submittedName>
        <fullName evidence="5">Conserved repeat domain protein</fullName>
    </submittedName>
</protein>
<evidence type="ECO:0000313" key="5">
    <source>
        <dbReference type="EMBL" id="ELZ09505.1"/>
    </source>
</evidence>
<dbReference type="NCBIfam" id="TIGR01451">
    <property type="entry name" value="B_ant_repeat"/>
    <property type="match status" value="1"/>
</dbReference>
<dbReference type="InterPro" id="IPR001434">
    <property type="entry name" value="OmcB-like_DUF11"/>
</dbReference>
<feature type="domain" description="DUF11" evidence="3">
    <location>
        <begin position="69"/>
        <end position="127"/>
    </location>
</feature>
<dbReference type="OrthoDB" id="31512at2157"/>
<dbReference type="Pfam" id="PF01345">
    <property type="entry name" value="DUF11"/>
    <property type="match status" value="1"/>
</dbReference>
<keyword evidence="2" id="KW-0472">Membrane</keyword>
<dbReference type="AlphaFoldDB" id="M0BFA7"/>
<dbReference type="InterPro" id="IPR002881">
    <property type="entry name" value="DUF58"/>
</dbReference>
<evidence type="ECO:0000313" key="6">
    <source>
        <dbReference type="Proteomes" id="UP000011560"/>
    </source>
</evidence>
<organism evidence="5 6">
    <name type="scientific">Halovivax asiaticus JCM 14624</name>
    <dbReference type="NCBI Taxonomy" id="1227490"/>
    <lineage>
        <taxon>Archaea</taxon>
        <taxon>Methanobacteriati</taxon>
        <taxon>Methanobacteriota</taxon>
        <taxon>Stenosarchaea group</taxon>
        <taxon>Halobacteria</taxon>
        <taxon>Halobacteriales</taxon>
        <taxon>Natrialbaceae</taxon>
        <taxon>Halovivax</taxon>
    </lineage>
</organism>
<feature type="transmembrane region" description="Helical" evidence="2">
    <location>
        <begin position="15"/>
        <end position="32"/>
    </location>
</feature>
<accession>M0BFA7</accession>
<keyword evidence="2" id="KW-0812">Transmembrane</keyword>
<reference evidence="5 6" key="1">
    <citation type="journal article" date="2014" name="PLoS Genet.">
        <title>Phylogenetically driven sequencing of extremely halophilic archaea reveals strategies for static and dynamic osmo-response.</title>
        <authorList>
            <person name="Becker E.A."/>
            <person name="Seitzer P.M."/>
            <person name="Tritt A."/>
            <person name="Larsen D."/>
            <person name="Krusor M."/>
            <person name="Yao A.I."/>
            <person name="Wu D."/>
            <person name="Madern D."/>
            <person name="Eisen J.A."/>
            <person name="Darling A.E."/>
            <person name="Facciotti M.T."/>
        </authorList>
    </citation>
    <scope>NUCLEOTIDE SEQUENCE [LARGE SCALE GENOMIC DNA]</scope>
    <source>
        <strain evidence="5 6">JCM 14624</strain>
    </source>
</reference>
<keyword evidence="2" id="KW-1133">Transmembrane helix</keyword>
<evidence type="ECO:0000256" key="2">
    <source>
        <dbReference type="SAM" id="Phobius"/>
    </source>
</evidence>
<proteinExistence type="predicted"/>
<dbReference type="Proteomes" id="UP000011560">
    <property type="component" value="Unassembled WGS sequence"/>
</dbReference>
<evidence type="ECO:0000256" key="1">
    <source>
        <dbReference type="SAM" id="MobiDB-lite"/>
    </source>
</evidence>
<sequence length="447" mass="48478">MTDATGELDAERETFHWSGIAAVAFVVGGVGAMAANPGLVLASVVFVGFAGYAWIAEPVATHDDGGAVLAIDRHLDDPAPDPGDEVTVTVGVRNDGAGLCSDVRVVDGVPDGLAVVDGSPRHGTVLRPGARSTFSYTVTARRGEHEWDGAAVTLADPLGATERTITVSRETRLHCTLPDDGHDATLRRAVTDWLPGVVETETGGSGLEFHSTREYRPSDPRTRIDWHRRARTGELGTIDFREERAATVMIVLDARRRAYRSPGPTATHAVDKSVEAADRLFTALLDAGNQVGITALGRDDECWLEPAAGDAHRTHGRTLLNTHPALSSQPPDRDRSRPPSAEARNRRLRGRIDRLHRRLPAETQLLVLSPCCDDEPATVARRLRDHGRAVTVISPDPTVATSVHTRLARFEREDRLDALRREELTVIDWAAGEPLERTLAEAAGWSR</sequence>
<feature type="region of interest" description="Disordered" evidence="1">
    <location>
        <begin position="321"/>
        <end position="345"/>
    </location>
</feature>
<name>M0BFA7_9EURY</name>
<evidence type="ECO:0000259" key="3">
    <source>
        <dbReference type="Pfam" id="PF01345"/>
    </source>
</evidence>
<evidence type="ECO:0000259" key="4">
    <source>
        <dbReference type="Pfam" id="PF01882"/>
    </source>
</evidence>
<comment type="caution">
    <text evidence="5">The sequence shown here is derived from an EMBL/GenBank/DDBJ whole genome shotgun (WGS) entry which is preliminary data.</text>
</comment>
<dbReference type="PATRIC" id="fig|1227490.4.peg.2414"/>
<dbReference type="PANTHER" id="PTHR33608:SF6">
    <property type="entry name" value="BLL2464 PROTEIN"/>
    <property type="match status" value="1"/>
</dbReference>
<dbReference type="Pfam" id="PF01882">
    <property type="entry name" value="DUF58"/>
    <property type="match status" value="1"/>
</dbReference>
<gene>
    <name evidence="5" type="ORF">C479_11825</name>
</gene>
<keyword evidence="6" id="KW-1185">Reference proteome</keyword>
<dbReference type="RefSeq" id="WP_007702667.1">
    <property type="nucleotide sequence ID" value="NZ_AOIQ01000017.1"/>
</dbReference>
<dbReference type="EMBL" id="AOIQ01000017">
    <property type="protein sequence ID" value="ELZ09505.1"/>
    <property type="molecule type" value="Genomic_DNA"/>
</dbReference>
<dbReference type="InterPro" id="IPR047589">
    <property type="entry name" value="DUF11_rpt"/>
</dbReference>
<dbReference type="STRING" id="1227490.C479_11825"/>